<dbReference type="Gene3D" id="3.30.160.60">
    <property type="entry name" value="Classic Zinc Finger"/>
    <property type="match status" value="1"/>
</dbReference>
<dbReference type="PROSITE" id="PS00028">
    <property type="entry name" value="ZINC_FINGER_C2H2_1"/>
    <property type="match status" value="2"/>
</dbReference>
<dbReference type="PANTHER" id="PTHR13267:SF3">
    <property type="entry name" value="ZINC FINGER PROTEIN 277"/>
    <property type="match status" value="1"/>
</dbReference>
<dbReference type="InterPro" id="IPR013087">
    <property type="entry name" value="Znf_C2H2_type"/>
</dbReference>
<evidence type="ECO:0000313" key="8">
    <source>
        <dbReference type="Ensembl" id="ENSCCRP00010096458.1"/>
    </source>
</evidence>
<dbReference type="GO" id="GO:0008270">
    <property type="term" value="F:zinc ion binding"/>
    <property type="evidence" value="ECO:0007669"/>
    <property type="project" value="UniProtKB-KW"/>
</dbReference>
<dbReference type="InterPro" id="IPR036236">
    <property type="entry name" value="Znf_C2H2_sf"/>
</dbReference>
<organism evidence="8 9">
    <name type="scientific">Cyprinus carpio</name>
    <name type="common">Common carp</name>
    <dbReference type="NCBI Taxonomy" id="7962"/>
    <lineage>
        <taxon>Eukaryota</taxon>
        <taxon>Metazoa</taxon>
        <taxon>Chordata</taxon>
        <taxon>Craniata</taxon>
        <taxon>Vertebrata</taxon>
        <taxon>Euteleostomi</taxon>
        <taxon>Actinopterygii</taxon>
        <taxon>Neopterygii</taxon>
        <taxon>Teleostei</taxon>
        <taxon>Ostariophysi</taxon>
        <taxon>Cypriniformes</taxon>
        <taxon>Cyprinidae</taxon>
        <taxon>Cyprininae</taxon>
        <taxon>Cyprinus</taxon>
    </lineage>
</organism>
<reference evidence="8" key="2">
    <citation type="submission" date="2025-09" db="UniProtKB">
        <authorList>
            <consortium name="Ensembl"/>
        </authorList>
    </citation>
    <scope>IDENTIFICATION</scope>
</reference>
<comment type="similarity">
    <text evidence="4">Belongs to the ZNF277 family.</text>
</comment>
<dbReference type="Ensembl" id="ENSCCRT00010106967.1">
    <property type="protein sequence ID" value="ENSCCRP00010096458.1"/>
    <property type="gene ID" value="ENSCCRG00010042166.1"/>
</dbReference>
<evidence type="ECO:0000313" key="9">
    <source>
        <dbReference type="Proteomes" id="UP000694427"/>
    </source>
</evidence>
<dbReference type="SMART" id="SM00355">
    <property type="entry name" value="ZnF_C2H2"/>
    <property type="match status" value="3"/>
</dbReference>
<name>A0A8C1R978_CYPCA</name>
<sequence>MVLDHKLVIADVKLIADFPRYMLYWKKRFTEQPITDFCSVIKTNSEGPVENRYPPLKIVILFCPTVVNCLYCEKTFRDKTTLKDHMRKKQHRRINARNQEYDRFYVINYLELGKTWEEVQSEDDREIFEDEDDDWSDWQAHPVCAVCLFCEQQAETMEKIYTHMEETHEFDLHKLKTDLSLKFYQQVKLVNYIRRELHQCRCYCCQEKFETKEELVQHLVNTGHVMQLPEISHWDQPQYDIFTSLFFIFLLFSRVFIWTIKKIYIYDLYFYITYFNTIFMLNIRLNKDCRIEMSHYKYL</sequence>
<evidence type="ECO:0000256" key="1">
    <source>
        <dbReference type="ARBA" id="ARBA00022723"/>
    </source>
</evidence>
<evidence type="ECO:0000256" key="3">
    <source>
        <dbReference type="ARBA" id="ARBA00022833"/>
    </source>
</evidence>
<feature type="domain" description="C2H2-type" evidence="7">
    <location>
        <begin position="67"/>
        <end position="96"/>
    </location>
</feature>
<evidence type="ECO:0000259" key="7">
    <source>
        <dbReference type="PROSITE" id="PS50157"/>
    </source>
</evidence>
<feature type="domain" description="C2H2-type" evidence="7">
    <location>
        <begin position="198"/>
        <end position="229"/>
    </location>
</feature>
<accession>A0A8C1R978</accession>
<dbReference type="Pfam" id="PF12756">
    <property type="entry name" value="zf-C2H2_2"/>
    <property type="match status" value="2"/>
</dbReference>
<feature type="transmembrane region" description="Helical" evidence="6">
    <location>
        <begin position="239"/>
        <end position="257"/>
    </location>
</feature>
<evidence type="ECO:0000256" key="4">
    <source>
        <dbReference type="ARBA" id="ARBA00034119"/>
    </source>
</evidence>
<dbReference type="PROSITE" id="PS50157">
    <property type="entry name" value="ZINC_FINGER_C2H2_2"/>
    <property type="match status" value="2"/>
</dbReference>
<dbReference type="PANTHER" id="PTHR13267">
    <property type="entry name" value="ZINC FINGER PROTEIN 277"/>
    <property type="match status" value="1"/>
</dbReference>
<keyword evidence="2 5" id="KW-0863">Zinc-finger</keyword>
<dbReference type="AlphaFoldDB" id="A0A8C1R978"/>
<dbReference type="InterPro" id="IPR041661">
    <property type="entry name" value="ZN622/Rei1/Reh1_Znf-C2H2"/>
</dbReference>
<evidence type="ECO:0000256" key="6">
    <source>
        <dbReference type="SAM" id="Phobius"/>
    </source>
</evidence>
<dbReference type="SUPFAM" id="SSF57667">
    <property type="entry name" value="beta-beta-alpha zinc fingers"/>
    <property type="match status" value="2"/>
</dbReference>
<evidence type="ECO:0000256" key="2">
    <source>
        <dbReference type="ARBA" id="ARBA00022771"/>
    </source>
</evidence>
<protein>
    <submittedName>
        <fullName evidence="8">Zinc finger protein 277</fullName>
    </submittedName>
</protein>
<dbReference type="Proteomes" id="UP000694427">
    <property type="component" value="Unplaced"/>
</dbReference>
<keyword evidence="6" id="KW-0812">Transmembrane</keyword>
<feature type="transmembrane region" description="Helical" evidence="6">
    <location>
        <begin position="263"/>
        <end position="283"/>
    </location>
</feature>
<keyword evidence="9" id="KW-1185">Reference proteome</keyword>
<proteinExistence type="inferred from homology"/>
<reference evidence="8" key="1">
    <citation type="submission" date="2025-08" db="UniProtKB">
        <authorList>
            <consortium name="Ensembl"/>
        </authorList>
    </citation>
    <scope>IDENTIFICATION</scope>
</reference>
<dbReference type="InterPro" id="IPR040048">
    <property type="entry name" value="ZNF277"/>
</dbReference>
<keyword evidence="6" id="KW-0472">Membrane</keyword>
<evidence type="ECO:0000256" key="5">
    <source>
        <dbReference type="PROSITE-ProRule" id="PRU00042"/>
    </source>
</evidence>
<keyword evidence="3" id="KW-0862">Zinc</keyword>
<keyword evidence="6" id="KW-1133">Transmembrane helix</keyword>
<keyword evidence="1" id="KW-0479">Metal-binding</keyword>